<comment type="caution">
    <text evidence="2">The sequence shown here is derived from an EMBL/GenBank/DDBJ whole genome shotgun (WGS) entry which is preliminary data.</text>
</comment>
<accession>A0ABQ8U8V9</accession>
<evidence type="ECO:0000256" key="1">
    <source>
        <dbReference type="SAM" id="MobiDB-lite"/>
    </source>
</evidence>
<protein>
    <submittedName>
        <fullName evidence="2">Uncharacterized protein</fullName>
    </submittedName>
</protein>
<keyword evidence="3" id="KW-1185">Reference proteome</keyword>
<gene>
    <name evidence="2" type="ORF">PAPYR_12326</name>
</gene>
<evidence type="ECO:0000313" key="3">
    <source>
        <dbReference type="Proteomes" id="UP001141327"/>
    </source>
</evidence>
<feature type="compositionally biased region" description="Polar residues" evidence="1">
    <location>
        <begin position="179"/>
        <end position="191"/>
    </location>
</feature>
<proteinExistence type="predicted"/>
<sequence length="197" mass="22221">MYVDPDPEVPPLNPNDPEYPLQMQPHAILDSLPFRFCPTHIWTLTPKCLRSTPMTPNTPHRCNHTILDSLPFSVFLPLSTYTCMDPDPPEVPPLNPNDPGIPPTDATHAILDSLPFSVFCPFRHTCMWTLTPEVPPLNPNDPNTPHRCNHTRSLTLCPFPFSALSTYMWTLTPKCLRSTPMTPNTRPSPQMQPHAIP</sequence>
<dbReference type="Proteomes" id="UP001141327">
    <property type="component" value="Unassembled WGS sequence"/>
</dbReference>
<dbReference type="EMBL" id="JAPMOS010000291">
    <property type="protein sequence ID" value="KAJ4453255.1"/>
    <property type="molecule type" value="Genomic_DNA"/>
</dbReference>
<name>A0ABQ8U8V9_9EUKA</name>
<reference evidence="2" key="1">
    <citation type="journal article" date="2022" name="bioRxiv">
        <title>Genomics of Preaxostyla Flagellates Illuminates Evolutionary Transitions and the Path Towards Mitochondrial Loss.</title>
        <authorList>
            <person name="Novak L.V.F."/>
            <person name="Treitli S.C."/>
            <person name="Pyrih J."/>
            <person name="Halakuc P."/>
            <person name="Pipaliya S.V."/>
            <person name="Vacek V."/>
            <person name="Brzon O."/>
            <person name="Soukal P."/>
            <person name="Eme L."/>
            <person name="Dacks J.B."/>
            <person name="Karnkowska A."/>
            <person name="Elias M."/>
            <person name="Hampl V."/>
        </authorList>
    </citation>
    <scope>NUCLEOTIDE SEQUENCE</scope>
    <source>
        <strain evidence="2">RCP-MX</strain>
    </source>
</reference>
<feature type="region of interest" description="Disordered" evidence="1">
    <location>
        <begin position="178"/>
        <end position="197"/>
    </location>
</feature>
<evidence type="ECO:0000313" key="2">
    <source>
        <dbReference type="EMBL" id="KAJ4453255.1"/>
    </source>
</evidence>
<organism evidence="2 3">
    <name type="scientific">Paratrimastix pyriformis</name>
    <dbReference type="NCBI Taxonomy" id="342808"/>
    <lineage>
        <taxon>Eukaryota</taxon>
        <taxon>Metamonada</taxon>
        <taxon>Preaxostyla</taxon>
        <taxon>Paratrimastigidae</taxon>
        <taxon>Paratrimastix</taxon>
    </lineage>
</organism>